<gene>
    <name evidence="3" type="ORF">Tco_0652163</name>
</gene>
<keyword evidence="4" id="KW-1185">Reference proteome</keyword>
<name>A0ABQ4WWU6_9ASTR</name>
<dbReference type="GO" id="GO:0003677">
    <property type="term" value="F:DNA binding"/>
    <property type="evidence" value="ECO:0007669"/>
    <property type="project" value="UniProtKB-KW"/>
</dbReference>
<dbReference type="SUPFAM" id="SSF46774">
    <property type="entry name" value="ARID-like"/>
    <property type="match status" value="1"/>
</dbReference>
<sequence>MSPTKSLFKRLKNSFKVKGTEQERKIIFSHGIGEAMVETSEKKIVIPYVLYTIEITLNVLSLNQLMAQGFMVTYGHNKCQISYMFEEDKEGCDGETDCATSKEGNGCDVEIKSRIAKHKNYLEEYFDSIDSKDAIRKYLERGNVKIDLLGLYKMVDSMGGYLSVSFRNRMKEVVAIHGLTKAHEEDLKACYKRTIDMVKFCYDTTLRPWLKEEPVKCEKTKKVEGGCDHAKEENPQEQDGSSKNGLGVVRENTLEYFENVQRSETLFGVILEGKNDMDVD</sequence>
<feature type="region of interest" description="Disordered" evidence="1">
    <location>
        <begin position="223"/>
        <end position="245"/>
    </location>
</feature>
<feature type="domain" description="ARID" evidence="2">
    <location>
        <begin position="120"/>
        <end position="195"/>
    </location>
</feature>
<dbReference type="InterPro" id="IPR036431">
    <property type="entry name" value="ARID_dom_sf"/>
</dbReference>
<proteinExistence type="predicted"/>
<organism evidence="3 4">
    <name type="scientific">Tanacetum coccineum</name>
    <dbReference type="NCBI Taxonomy" id="301880"/>
    <lineage>
        <taxon>Eukaryota</taxon>
        <taxon>Viridiplantae</taxon>
        <taxon>Streptophyta</taxon>
        <taxon>Embryophyta</taxon>
        <taxon>Tracheophyta</taxon>
        <taxon>Spermatophyta</taxon>
        <taxon>Magnoliopsida</taxon>
        <taxon>eudicotyledons</taxon>
        <taxon>Gunneridae</taxon>
        <taxon>Pentapetalae</taxon>
        <taxon>asterids</taxon>
        <taxon>campanulids</taxon>
        <taxon>Asterales</taxon>
        <taxon>Asteraceae</taxon>
        <taxon>Asteroideae</taxon>
        <taxon>Anthemideae</taxon>
        <taxon>Anthemidinae</taxon>
        <taxon>Tanacetum</taxon>
    </lineage>
</organism>
<dbReference type="Gene3D" id="1.10.150.60">
    <property type="entry name" value="ARID DNA-binding domain"/>
    <property type="match status" value="1"/>
</dbReference>
<reference evidence="3" key="2">
    <citation type="submission" date="2022-01" db="EMBL/GenBank/DDBJ databases">
        <authorList>
            <person name="Yamashiro T."/>
            <person name="Shiraishi A."/>
            <person name="Satake H."/>
            <person name="Nakayama K."/>
        </authorList>
    </citation>
    <scope>NUCLEOTIDE SEQUENCE</scope>
</reference>
<evidence type="ECO:0000313" key="4">
    <source>
        <dbReference type="Proteomes" id="UP001151760"/>
    </source>
</evidence>
<evidence type="ECO:0000256" key="1">
    <source>
        <dbReference type="SAM" id="MobiDB-lite"/>
    </source>
</evidence>
<dbReference type="PANTHER" id="PTHR46410">
    <property type="entry name" value="AT-RICH INTERACTIVE DOMAIN-CONTAINING PROTEIN 2"/>
    <property type="match status" value="1"/>
</dbReference>
<evidence type="ECO:0000259" key="2">
    <source>
        <dbReference type="Pfam" id="PF01388"/>
    </source>
</evidence>
<reference evidence="3" key="1">
    <citation type="journal article" date="2022" name="Int. J. Mol. Sci.">
        <title>Draft Genome of Tanacetum Coccineum: Genomic Comparison of Closely Related Tanacetum-Family Plants.</title>
        <authorList>
            <person name="Yamashiro T."/>
            <person name="Shiraishi A."/>
            <person name="Nakayama K."/>
            <person name="Satake H."/>
        </authorList>
    </citation>
    <scope>NUCLEOTIDE SEQUENCE</scope>
</reference>
<accession>A0ABQ4WWU6</accession>
<dbReference type="Proteomes" id="UP001151760">
    <property type="component" value="Unassembled WGS sequence"/>
</dbReference>
<keyword evidence="3" id="KW-0238">DNA-binding</keyword>
<dbReference type="InterPro" id="IPR001606">
    <property type="entry name" value="ARID_dom"/>
</dbReference>
<dbReference type="EMBL" id="BQNB010009002">
    <property type="protein sequence ID" value="GJS57379.1"/>
    <property type="molecule type" value="Genomic_DNA"/>
</dbReference>
<dbReference type="Pfam" id="PF01388">
    <property type="entry name" value="ARID"/>
    <property type="match status" value="1"/>
</dbReference>
<feature type="compositionally biased region" description="Basic and acidic residues" evidence="1">
    <location>
        <begin position="223"/>
        <end position="234"/>
    </location>
</feature>
<dbReference type="PANTHER" id="PTHR46410:SF26">
    <property type="entry name" value="BULB-TYPE LECTIN DOMAIN-CONTAINING PROTEIN-RELATED"/>
    <property type="match status" value="1"/>
</dbReference>
<comment type="caution">
    <text evidence="3">The sequence shown here is derived from an EMBL/GenBank/DDBJ whole genome shotgun (WGS) entry which is preliminary data.</text>
</comment>
<evidence type="ECO:0000313" key="3">
    <source>
        <dbReference type="EMBL" id="GJS57379.1"/>
    </source>
</evidence>
<protein>
    <submittedName>
        <fullName evidence="3">ARID DNA-binding domain-containing protein</fullName>
    </submittedName>
</protein>